<evidence type="ECO:0000313" key="2">
    <source>
        <dbReference type="EMBL" id="AXB42423.1"/>
    </source>
</evidence>
<dbReference type="RefSeq" id="WP_113691695.1">
    <property type="nucleotide sequence ID" value="NZ_CP015163.1"/>
</dbReference>
<keyword evidence="1" id="KW-0812">Transmembrane</keyword>
<dbReference type="AlphaFoldDB" id="A0A344L2Z9"/>
<organism evidence="2 3">
    <name type="scientific">Amycolatopsis albispora</name>
    <dbReference type="NCBI Taxonomy" id="1804986"/>
    <lineage>
        <taxon>Bacteria</taxon>
        <taxon>Bacillati</taxon>
        <taxon>Actinomycetota</taxon>
        <taxon>Actinomycetes</taxon>
        <taxon>Pseudonocardiales</taxon>
        <taxon>Pseudonocardiaceae</taxon>
        <taxon>Amycolatopsis</taxon>
    </lineage>
</organism>
<dbReference type="Proteomes" id="UP000250434">
    <property type="component" value="Chromosome"/>
</dbReference>
<gene>
    <name evidence="2" type="ORF">A4R43_07690</name>
</gene>
<protein>
    <submittedName>
        <fullName evidence="2">Uncharacterized protein</fullName>
    </submittedName>
</protein>
<name>A0A344L2Z9_9PSEU</name>
<keyword evidence="1" id="KW-1133">Transmembrane helix</keyword>
<accession>A0A344L2Z9</accession>
<dbReference type="OrthoDB" id="5197740at2"/>
<evidence type="ECO:0000256" key="1">
    <source>
        <dbReference type="SAM" id="Phobius"/>
    </source>
</evidence>
<feature type="transmembrane region" description="Helical" evidence="1">
    <location>
        <begin position="7"/>
        <end position="28"/>
    </location>
</feature>
<proteinExistence type="predicted"/>
<dbReference type="KEGG" id="aab:A4R43_07690"/>
<feature type="transmembrane region" description="Helical" evidence="1">
    <location>
        <begin position="34"/>
        <end position="54"/>
    </location>
</feature>
<evidence type="ECO:0000313" key="3">
    <source>
        <dbReference type="Proteomes" id="UP000250434"/>
    </source>
</evidence>
<dbReference type="EMBL" id="CP015163">
    <property type="protein sequence ID" value="AXB42423.1"/>
    <property type="molecule type" value="Genomic_DNA"/>
</dbReference>
<keyword evidence="3" id="KW-1185">Reference proteome</keyword>
<sequence>MSGIGKWNLSVGAVLVGAAVVCSVLDLISAAVVIGILGMLGVSVAGYDALYNWAERTELRRRGAKAGPDGESR</sequence>
<keyword evidence="1" id="KW-0472">Membrane</keyword>
<reference evidence="2 3" key="1">
    <citation type="submission" date="2016-04" db="EMBL/GenBank/DDBJ databases">
        <title>Complete genome sequence and analysis of deep-sea sediment isolate, Amycolatopsis sp. WP1.</title>
        <authorList>
            <person name="Wang H."/>
            <person name="Chen S."/>
            <person name="Wu Q."/>
        </authorList>
    </citation>
    <scope>NUCLEOTIDE SEQUENCE [LARGE SCALE GENOMIC DNA]</scope>
    <source>
        <strain evidence="2 3">WP1</strain>
    </source>
</reference>